<evidence type="ECO:0000313" key="2">
    <source>
        <dbReference type="Proteomes" id="UP000664534"/>
    </source>
</evidence>
<gene>
    <name evidence="1" type="ORF">IMSHALPRED_006857</name>
</gene>
<dbReference type="EMBL" id="CAJPDT010000041">
    <property type="protein sequence ID" value="CAF9926056.1"/>
    <property type="molecule type" value="Genomic_DNA"/>
</dbReference>
<keyword evidence="2" id="KW-1185">Reference proteome</keyword>
<organism evidence="1 2">
    <name type="scientific">Imshaugia aleurites</name>
    <dbReference type="NCBI Taxonomy" id="172621"/>
    <lineage>
        <taxon>Eukaryota</taxon>
        <taxon>Fungi</taxon>
        <taxon>Dikarya</taxon>
        <taxon>Ascomycota</taxon>
        <taxon>Pezizomycotina</taxon>
        <taxon>Lecanoromycetes</taxon>
        <taxon>OSLEUM clade</taxon>
        <taxon>Lecanoromycetidae</taxon>
        <taxon>Lecanorales</taxon>
        <taxon>Lecanorineae</taxon>
        <taxon>Parmeliaceae</taxon>
        <taxon>Imshaugia</taxon>
    </lineage>
</organism>
<accession>A0A8H3FK24</accession>
<dbReference type="AlphaFoldDB" id="A0A8H3FK24"/>
<dbReference type="Proteomes" id="UP000664534">
    <property type="component" value="Unassembled WGS sequence"/>
</dbReference>
<name>A0A8H3FK24_9LECA</name>
<reference evidence="1" key="1">
    <citation type="submission" date="2021-03" db="EMBL/GenBank/DDBJ databases">
        <authorList>
            <person name="Tagirdzhanova G."/>
        </authorList>
    </citation>
    <scope>NUCLEOTIDE SEQUENCE</scope>
</reference>
<comment type="caution">
    <text evidence="1">The sequence shown here is derived from an EMBL/GenBank/DDBJ whole genome shotgun (WGS) entry which is preliminary data.</text>
</comment>
<sequence length="229" mass="25129">MIQLVNGAEPDLQAPTPSLDVNIQAFLDREAAFGPVEAEELVTEASVLGPTLMIDPIVVLALRKGFKRKPRSILPYRHLRAFFALGSDRIDAQMAAPENDDRLDTIVLGIIKDVAIILAEDSPSTAPAPNPSMWANLFKSVVSMMEALLDYNRRHMAAIEDANGPQAVGDSLESIAATFARRSDVDSCKMWIDQMARYMAIAGVARDEDIGKQLEKLVEVLKTLQLDIK</sequence>
<protein>
    <submittedName>
        <fullName evidence="1">Uncharacterized protein</fullName>
    </submittedName>
</protein>
<proteinExistence type="predicted"/>
<dbReference type="OrthoDB" id="10399552at2759"/>
<evidence type="ECO:0000313" key="1">
    <source>
        <dbReference type="EMBL" id="CAF9926056.1"/>
    </source>
</evidence>